<keyword evidence="9" id="KW-0472">Membrane</keyword>
<accession>A0A1I0NAI3</accession>
<evidence type="ECO:0000256" key="1">
    <source>
        <dbReference type="ARBA" id="ARBA00004202"/>
    </source>
</evidence>
<dbReference type="InterPro" id="IPR003439">
    <property type="entry name" value="ABC_transporter-like_ATP-bd"/>
</dbReference>
<proteinExistence type="predicted"/>
<dbReference type="Pfam" id="PF00005">
    <property type="entry name" value="ABC_tran"/>
    <property type="match status" value="1"/>
</dbReference>
<dbReference type="GO" id="GO:0005524">
    <property type="term" value="F:ATP binding"/>
    <property type="evidence" value="ECO:0007669"/>
    <property type="project" value="UniProtKB-KW"/>
</dbReference>
<dbReference type="InterPro" id="IPR027417">
    <property type="entry name" value="P-loop_NTPase"/>
</dbReference>
<dbReference type="GO" id="GO:0005886">
    <property type="term" value="C:plasma membrane"/>
    <property type="evidence" value="ECO:0007669"/>
    <property type="project" value="UniProtKB-SubCell"/>
</dbReference>
<reference evidence="12" key="1">
    <citation type="submission" date="2016-10" db="EMBL/GenBank/DDBJ databases">
        <authorList>
            <person name="Varghese N."/>
            <person name="Submissions S."/>
        </authorList>
    </citation>
    <scope>NUCLEOTIDE SEQUENCE [LARGE SCALE GENOMIC DNA]</scope>
    <source>
        <strain evidence="12">CGMCC 1.12402</strain>
    </source>
</reference>
<dbReference type="GO" id="GO:0006826">
    <property type="term" value="P:iron ion transport"/>
    <property type="evidence" value="ECO:0007669"/>
    <property type="project" value="UniProtKB-KW"/>
</dbReference>
<dbReference type="Gene3D" id="3.40.50.300">
    <property type="entry name" value="P-loop containing nucleotide triphosphate hydrolases"/>
    <property type="match status" value="1"/>
</dbReference>
<dbReference type="AlphaFoldDB" id="A0A1I0NAI3"/>
<dbReference type="PANTHER" id="PTHR42771">
    <property type="entry name" value="IRON(3+)-HYDROXAMATE IMPORT ATP-BINDING PROTEIN FHUC"/>
    <property type="match status" value="1"/>
</dbReference>
<evidence type="ECO:0000256" key="5">
    <source>
        <dbReference type="ARBA" id="ARBA00022741"/>
    </source>
</evidence>
<evidence type="ECO:0000256" key="6">
    <source>
        <dbReference type="ARBA" id="ARBA00022840"/>
    </source>
</evidence>
<keyword evidence="6 11" id="KW-0067">ATP-binding</keyword>
<gene>
    <name evidence="11" type="ORF">SAMN05216290_1032</name>
</gene>
<dbReference type="PROSITE" id="PS50893">
    <property type="entry name" value="ABC_TRANSPORTER_2"/>
    <property type="match status" value="1"/>
</dbReference>
<evidence type="ECO:0000313" key="12">
    <source>
        <dbReference type="Proteomes" id="UP000199437"/>
    </source>
</evidence>
<evidence type="ECO:0000256" key="8">
    <source>
        <dbReference type="ARBA" id="ARBA00023065"/>
    </source>
</evidence>
<keyword evidence="5" id="KW-0547">Nucleotide-binding</keyword>
<evidence type="ECO:0000256" key="3">
    <source>
        <dbReference type="ARBA" id="ARBA00022475"/>
    </source>
</evidence>
<dbReference type="EMBL" id="FOIR01000001">
    <property type="protein sequence ID" value="SEV97921.1"/>
    <property type="molecule type" value="Genomic_DNA"/>
</dbReference>
<dbReference type="PANTHER" id="PTHR42771:SF2">
    <property type="entry name" value="IRON(3+)-HYDROXAMATE IMPORT ATP-BINDING PROTEIN FHUC"/>
    <property type="match status" value="1"/>
</dbReference>
<evidence type="ECO:0000256" key="9">
    <source>
        <dbReference type="ARBA" id="ARBA00023136"/>
    </source>
</evidence>
<keyword evidence="3" id="KW-1003">Cell membrane</keyword>
<dbReference type="GO" id="GO:0016887">
    <property type="term" value="F:ATP hydrolysis activity"/>
    <property type="evidence" value="ECO:0007669"/>
    <property type="project" value="InterPro"/>
</dbReference>
<name>A0A1I0NAI3_9BACT</name>
<keyword evidence="4" id="KW-0410">Iron transport</keyword>
<evidence type="ECO:0000256" key="2">
    <source>
        <dbReference type="ARBA" id="ARBA00022448"/>
    </source>
</evidence>
<evidence type="ECO:0000259" key="10">
    <source>
        <dbReference type="PROSITE" id="PS50893"/>
    </source>
</evidence>
<dbReference type="Proteomes" id="UP000199437">
    <property type="component" value="Unassembled WGS sequence"/>
</dbReference>
<dbReference type="GeneID" id="99985769"/>
<dbReference type="RefSeq" id="WP_090257445.1">
    <property type="nucleotide sequence ID" value="NZ_FOIR01000001.1"/>
</dbReference>
<dbReference type="STRING" id="1267423.SAMN05216290_1032"/>
<keyword evidence="8" id="KW-0406">Ion transport</keyword>
<dbReference type="CDD" id="cd03214">
    <property type="entry name" value="ABC_Iron-Siderophores_B12_Hemin"/>
    <property type="match status" value="1"/>
</dbReference>
<dbReference type="SMART" id="SM00382">
    <property type="entry name" value="AAA"/>
    <property type="match status" value="1"/>
</dbReference>
<organism evidence="11 12">
    <name type="scientific">Roseivirga pacifica</name>
    <dbReference type="NCBI Taxonomy" id="1267423"/>
    <lineage>
        <taxon>Bacteria</taxon>
        <taxon>Pseudomonadati</taxon>
        <taxon>Bacteroidota</taxon>
        <taxon>Cytophagia</taxon>
        <taxon>Cytophagales</taxon>
        <taxon>Roseivirgaceae</taxon>
        <taxon>Roseivirga</taxon>
    </lineage>
</organism>
<keyword evidence="7" id="KW-0408">Iron</keyword>
<keyword evidence="12" id="KW-1185">Reference proteome</keyword>
<dbReference type="SUPFAM" id="SSF52540">
    <property type="entry name" value="P-loop containing nucleoside triphosphate hydrolases"/>
    <property type="match status" value="1"/>
</dbReference>
<dbReference type="OrthoDB" id="9787851at2"/>
<evidence type="ECO:0000313" key="11">
    <source>
        <dbReference type="EMBL" id="SEV97921.1"/>
    </source>
</evidence>
<dbReference type="InterPro" id="IPR003593">
    <property type="entry name" value="AAA+_ATPase"/>
</dbReference>
<protein>
    <submittedName>
        <fullName evidence="11">Iron complex transport system ATP-binding protein</fullName>
    </submittedName>
</protein>
<keyword evidence="2" id="KW-0813">Transport</keyword>
<dbReference type="FunFam" id="3.40.50.300:FF:000134">
    <property type="entry name" value="Iron-enterobactin ABC transporter ATP-binding protein"/>
    <property type="match status" value="1"/>
</dbReference>
<comment type="subcellular location">
    <subcellularLocation>
        <location evidence="1">Cell membrane</location>
        <topology evidence="1">Peripheral membrane protein</topology>
    </subcellularLocation>
</comment>
<evidence type="ECO:0000256" key="7">
    <source>
        <dbReference type="ARBA" id="ARBA00023004"/>
    </source>
</evidence>
<sequence length="337" mass="36944">MSKGILHTESLSVGYTAKSSQKTVLSGLNLDLKKGELTCLLGPNGSGKSTLIRSIAGIQKPLSGQVDLLGKQLSEVSPKALAKQLSLVLTDRTAPGNLTVYGLVSLGRFPYTSWMGSLSAQDKSIVQWALESTGTLQFADRHIGELSDGERQKVMIARALAQETDLIILDEPTAHLDSPNRIEIFHLLRELVANGQRAILISTHDIETALANADKLWLVSDQTIHQGAPEDLVLNGELEKAFSKEGLSFNYSLGRFEKEKAREGAKILLQGDGQRFHWTKSALLRAGFQLVTTNEDFSVAVEETATKTPWLVQGEFQISSIEHLLIKLNQLNEDEME</sequence>
<dbReference type="InterPro" id="IPR051535">
    <property type="entry name" value="Siderophore_ABC-ATPase"/>
</dbReference>
<evidence type="ECO:0000256" key="4">
    <source>
        <dbReference type="ARBA" id="ARBA00022496"/>
    </source>
</evidence>
<feature type="domain" description="ABC transporter" evidence="10">
    <location>
        <begin position="6"/>
        <end position="246"/>
    </location>
</feature>